<name>A0A2T6AHN6_9FLAO</name>
<protein>
    <submittedName>
        <fullName evidence="2">Uncharacterized protein</fullName>
    </submittedName>
</protein>
<keyword evidence="1" id="KW-0472">Membrane</keyword>
<dbReference type="OrthoDB" id="1454703at2"/>
<keyword evidence="3" id="KW-1185">Reference proteome</keyword>
<comment type="caution">
    <text evidence="2">The sequence shown here is derived from an EMBL/GenBank/DDBJ whole genome shotgun (WGS) entry which is preliminary data.</text>
</comment>
<keyword evidence="1" id="KW-1133">Transmembrane helix</keyword>
<gene>
    <name evidence="2" type="ORF">C8P64_1839</name>
</gene>
<feature type="transmembrane region" description="Helical" evidence="1">
    <location>
        <begin position="51"/>
        <end position="69"/>
    </location>
</feature>
<proteinExistence type="predicted"/>
<organism evidence="2 3">
    <name type="scientific">Christiangramia gaetbulicola</name>
    <dbReference type="NCBI Taxonomy" id="703340"/>
    <lineage>
        <taxon>Bacteria</taxon>
        <taxon>Pseudomonadati</taxon>
        <taxon>Bacteroidota</taxon>
        <taxon>Flavobacteriia</taxon>
        <taxon>Flavobacteriales</taxon>
        <taxon>Flavobacteriaceae</taxon>
        <taxon>Christiangramia</taxon>
    </lineage>
</organism>
<evidence type="ECO:0000313" key="2">
    <source>
        <dbReference type="EMBL" id="PTX43312.1"/>
    </source>
</evidence>
<sequence>MDFENKAKNPALNNSERKFKGIMQRSRITEEDLEQFRQQIIATHKKKHYRVLLISAILFICLILLVALLKF</sequence>
<dbReference type="EMBL" id="QBKQ01000002">
    <property type="protein sequence ID" value="PTX43312.1"/>
    <property type="molecule type" value="Genomic_DNA"/>
</dbReference>
<dbReference type="Proteomes" id="UP000244174">
    <property type="component" value="Unassembled WGS sequence"/>
</dbReference>
<evidence type="ECO:0000313" key="3">
    <source>
        <dbReference type="Proteomes" id="UP000244174"/>
    </source>
</evidence>
<dbReference type="AlphaFoldDB" id="A0A2T6AHN6"/>
<evidence type="ECO:0000256" key="1">
    <source>
        <dbReference type="SAM" id="Phobius"/>
    </source>
</evidence>
<keyword evidence="1" id="KW-0812">Transmembrane</keyword>
<dbReference type="RefSeq" id="WP_146167201.1">
    <property type="nucleotide sequence ID" value="NZ_QBKQ01000002.1"/>
</dbReference>
<reference evidence="2 3" key="1">
    <citation type="submission" date="2018-04" db="EMBL/GenBank/DDBJ databases">
        <title>Genomic Encyclopedia of Archaeal and Bacterial Type Strains, Phase II (KMG-II): from individual species to whole genera.</title>
        <authorList>
            <person name="Goeker M."/>
        </authorList>
    </citation>
    <scope>NUCLEOTIDE SEQUENCE [LARGE SCALE GENOMIC DNA]</scope>
    <source>
        <strain evidence="2 3">DSM 23082</strain>
    </source>
</reference>
<accession>A0A2T6AHN6</accession>